<dbReference type="InterPro" id="IPR001584">
    <property type="entry name" value="Integrase_cat-core"/>
</dbReference>
<accession>A0A6I3T6M2</accession>
<dbReference type="SUPFAM" id="SSF53098">
    <property type="entry name" value="Ribonuclease H-like"/>
    <property type="match status" value="1"/>
</dbReference>
<evidence type="ECO:0000259" key="2">
    <source>
        <dbReference type="PROSITE" id="PS50994"/>
    </source>
</evidence>
<reference evidence="3 4" key="1">
    <citation type="submission" date="2019-11" db="EMBL/GenBank/DDBJ databases">
        <title>Type strains purchased from KCTC, JCM and DSMZ.</title>
        <authorList>
            <person name="Lu H."/>
        </authorList>
    </citation>
    <scope>NUCLEOTIDE SEQUENCE [LARGE SCALE GENOMIC DNA]</scope>
    <source>
        <strain evidence="3 4">KCTC 52429</strain>
    </source>
</reference>
<dbReference type="PANTHER" id="PTHR35004">
    <property type="entry name" value="TRANSPOSASE RV3428C-RELATED"/>
    <property type="match status" value="1"/>
</dbReference>
<dbReference type="Proteomes" id="UP000430634">
    <property type="component" value="Unassembled WGS sequence"/>
</dbReference>
<dbReference type="Pfam" id="PF13683">
    <property type="entry name" value="rve_3"/>
    <property type="match status" value="1"/>
</dbReference>
<dbReference type="InterPro" id="IPR036397">
    <property type="entry name" value="RNaseH_sf"/>
</dbReference>
<dbReference type="PROSITE" id="PS50994">
    <property type="entry name" value="INTEGRASE"/>
    <property type="match status" value="1"/>
</dbReference>
<evidence type="ECO:0000313" key="4">
    <source>
        <dbReference type="Proteomes" id="UP000430634"/>
    </source>
</evidence>
<proteinExistence type="predicted"/>
<sequence length="274" mass="30515">MHVETGLAAGDQLQHARFRRGPGATVAIDDHARIAYTELYPDESQDSARRVLANAHACYCSLGARPKRLLSDNGSAFRARSLSRAGASLELKHGFTEPYRPQTNGKAERFIQSALREWAYGFIYKTSSERAIMLRDWSHHYNWHRPHQESVARRQCPGSQPTETSSCNFTASAAGRPLPARRRAAARKCRRRRGRGGRQRRSRRWPASRRARPAAAPPAPCCWPARRGTALRHWPGPGRDGGPGPCDARAAGRDSAPACRRRRSAPPGWGTARR</sequence>
<dbReference type="GO" id="GO:0015074">
    <property type="term" value="P:DNA integration"/>
    <property type="evidence" value="ECO:0007669"/>
    <property type="project" value="InterPro"/>
</dbReference>
<organism evidence="3 4">
    <name type="scientific">Pseudoduganella buxea</name>
    <dbReference type="NCBI Taxonomy" id="1949069"/>
    <lineage>
        <taxon>Bacteria</taxon>
        <taxon>Pseudomonadati</taxon>
        <taxon>Pseudomonadota</taxon>
        <taxon>Betaproteobacteria</taxon>
        <taxon>Burkholderiales</taxon>
        <taxon>Oxalobacteraceae</taxon>
        <taxon>Telluria group</taxon>
        <taxon>Pseudoduganella</taxon>
    </lineage>
</organism>
<gene>
    <name evidence="3" type="ORF">GM672_25485</name>
</gene>
<dbReference type="PANTHER" id="PTHR35004:SF6">
    <property type="entry name" value="TRANSPOSASE"/>
    <property type="match status" value="1"/>
</dbReference>
<evidence type="ECO:0000313" key="3">
    <source>
        <dbReference type="EMBL" id="MTV56082.1"/>
    </source>
</evidence>
<dbReference type="EMBL" id="WNKZ01000128">
    <property type="protein sequence ID" value="MTV56082.1"/>
    <property type="molecule type" value="Genomic_DNA"/>
</dbReference>
<feature type="compositionally biased region" description="Polar residues" evidence="1">
    <location>
        <begin position="157"/>
        <end position="170"/>
    </location>
</feature>
<name>A0A6I3T6M2_9BURK</name>
<comment type="caution">
    <text evidence="3">The sequence shown here is derived from an EMBL/GenBank/DDBJ whole genome shotgun (WGS) entry which is preliminary data.</text>
</comment>
<dbReference type="GO" id="GO:0003676">
    <property type="term" value="F:nucleic acid binding"/>
    <property type="evidence" value="ECO:0007669"/>
    <property type="project" value="InterPro"/>
</dbReference>
<evidence type="ECO:0000256" key="1">
    <source>
        <dbReference type="SAM" id="MobiDB-lite"/>
    </source>
</evidence>
<feature type="region of interest" description="Disordered" evidence="1">
    <location>
        <begin position="152"/>
        <end position="274"/>
    </location>
</feature>
<dbReference type="InterPro" id="IPR012337">
    <property type="entry name" value="RNaseH-like_sf"/>
</dbReference>
<feature type="domain" description="Integrase catalytic" evidence="2">
    <location>
        <begin position="1"/>
        <end position="169"/>
    </location>
</feature>
<protein>
    <submittedName>
        <fullName evidence="3">DDE-type integrase/transposase/recombinase</fullName>
    </submittedName>
</protein>
<dbReference type="Gene3D" id="3.30.420.10">
    <property type="entry name" value="Ribonuclease H-like superfamily/Ribonuclease H"/>
    <property type="match status" value="1"/>
</dbReference>
<feature type="compositionally biased region" description="Basic residues" evidence="1">
    <location>
        <begin position="179"/>
        <end position="212"/>
    </location>
</feature>
<dbReference type="AlphaFoldDB" id="A0A6I3T6M2"/>
<dbReference type="OrthoDB" id="5414302at2"/>